<keyword evidence="1" id="KW-0677">Repeat</keyword>
<gene>
    <name evidence="4" type="ORF">FOVG_14929</name>
</gene>
<feature type="region of interest" description="Disordered" evidence="2">
    <location>
        <begin position="269"/>
        <end position="318"/>
    </location>
</feature>
<reference evidence="4" key="2">
    <citation type="submission" date="2012-05" db="EMBL/GenBank/DDBJ databases">
        <title>Annotation of the Genome Sequence of Fusarium oxysporum HDV247.</title>
        <authorList>
            <consortium name="The Broad Institute Genomics Platform"/>
            <person name="Ma L.-J."/>
            <person name="Corby-Kistler H."/>
            <person name="Broz K."/>
            <person name="Gale L.R."/>
            <person name="Jonkers W."/>
            <person name="O'Donnell K."/>
            <person name="Ploetz R."/>
            <person name="Steinberg C."/>
            <person name="Schwartz D.C."/>
            <person name="VanEtten H."/>
            <person name="Zhou S."/>
            <person name="Young S.K."/>
            <person name="Zeng Q."/>
            <person name="Gargeya S."/>
            <person name="Fitzgerald M."/>
            <person name="Abouelleil A."/>
            <person name="Alvarado L."/>
            <person name="Chapman S.B."/>
            <person name="Gainer-Dewar J."/>
            <person name="Goldberg J."/>
            <person name="Griggs A."/>
            <person name="Gujja S."/>
            <person name="Hansen M."/>
            <person name="Howarth C."/>
            <person name="Imamovic A."/>
            <person name="Ireland A."/>
            <person name="Larimer J."/>
            <person name="McCowan C."/>
            <person name="Murphy C."/>
            <person name="Pearson M."/>
            <person name="Poon T.W."/>
            <person name="Priest M."/>
            <person name="Roberts A."/>
            <person name="Saif S."/>
            <person name="Shea T."/>
            <person name="Sykes S."/>
            <person name="Wortman J."/>
            <person name="Nusbaum C."/>
            <person name="Birren B."/>
        </authorList>
    </citation>
    <scope>NUCLEOTIDE SEQUENCE</scope>
    <source>
        <strain evidence="4">HDV247</strain>
    </source>
</reference>
<dbReference type="HOGENOM" id="CLU_002341_0_1_1"/>
<feature type="compositionally biased region" description="Basic and acidic residues" evidence="2">
    <location>
        <begin position="269"/>
        <end position="280"/>
    </location>
</feature>
<dbReference type="PROSITE" id="PS50837">
    <property type="entry name" value="NACHT"/>
    <property type="match status" value="1"/>
</dbReference>
<dbReference type="InterPro" id="IPR056693">
    <property type="entry name" value="DUF7791"/>
</dbReference>
<dbReference type="EMBL" id="JH650983">
    <property type="protein sequence ID" value="EXA34072.1"/>
    <property type="molecule type" value="Genomic_DNA"/>
</dbReference>
<dbReference type="PANTHER" id="PTHR10039:SF5">
    <property type="entry name" value="NACHT DOMAIN-CONTAINING PROTEIN"/>
    <property type="match status" value="1"/>
</dbReference>
<reference evidence="4" key="1">
    <citation type="submission" date="2011-10" db="EMBL/GenBank/DDBJ databases">
        <title>The Genome Sequence of Fusarium oxysporum HDV247.</title>
        <authorList>
            <consortium name="The Broad Institute Genome Sequencing Platform"/>
            <person name="Ma L.-J."/>
            <person name="Gale L.R."/>
            <person name="Schwartz D.C."/>
            <person name="Zhou S."/>
            <person name="Corby-Kistler H."/>
            <person name="Young S.K."/>
            <person name="Zeng Q."/>
            <person name="Gargeya S."/>
            <person name="Fitzgerald M."/>
            <person name="Haas B."/>
            <person name="Abouelleil A."/>
            <person name="Alvarado L."/>
            <person name="Arachchi H.M."/>
            <person name="Berlin A."/>
            <person name="Brown A."/>
            <person name="Chapman S.B."/>
            <person name="Chen Z."/>
            <person name="Dunbar C."/>
            <person name="Freedman E."/>
            <person name="Gearin G."/>
            <person name="Goldberg J."/>
            <person name="Griggs A."/>
            <person name="Gujja S."/>
            <person name="Heiman D."/>
            <person name="Howarth C."/>
            <person name="Larson L."/>
            <person name="Lui A."/>
            <person name="MacDonald P.J.P."/>
            <person name="Montmayeur A."/>
            <person name="Murphy C."/>
            <person name="Neiman D."/>
            <person name="Pearson M."/>
            <person name="Priest M."/>
            <person name="Roberts A."/>
            <person name="Saif S."/>
            <person name="Shea T."/>
            <person name="Shenoy N."/>
            <person name="Sisk P."/>
            <person name="Stolte C."/>
            <person name="Sykes S."/>
            <person name="Wortman J."/>
            <person name="Nusbaum C."/>
            <person name="Birren B."/>
        </authorList>
    </citation>
    <scope>NUCLEOTIDE SEQUENCE [LARGE SCALE GENOMIC DNA]</scope>
    <source>
        <strain evidence="4">HDV247</strain>
    </source>
</reference>
<dbReference type="Gene3D" id="3.40.50.300">
    <property type="entry name" value="P-loop containing nucleotide triphosphate hydrolases"/>
    <property type="match status" value="1"/>
</dbReference>
<dbReference type="AlphaFoldDB" id="W9NVR1"/>
<accession>W9NVR1</accession>
<feature type="domain" description="NACHT" evidence="3">
    <location>
        <begin position="342"/>
        <end position="498"/>
    </location>
</feature>
<evidence type="ECO:0000259" key="3">
    <source>
        <dbReference type="PROSITE" id="PS50837"/>
    </source>
</evidence>
<evidence type="ECO:0000256" key="2">
    <source>
        <dbReference type="SAM" id="MobiDB-lite"/>
    </source>
</evidence>
<organism evidence="4">
    <name type="scientific">Fusarium oxysporum f. sp. pisi HDV247</name>
    <dbReference type="NCBI Taxonomy" id="1080344"/>
    <lineage>
        <taxon>Eukaryota</taxon>
        <taxon>Fungi</taxon>
        <taxon>Dikarya</taxon>
        <taxon>Ascomycota</taxon>
        <taxon>Pezizomycotina</taxon>
        <taxon>Sordariomycetes</taxon>
        <taxon>Hypocreomycetidae</taxon>
        <taxon>Hypocreales</taxon>
        <taxon>Nectriaceae</taxon>
        <taxon>Fusarium</taxon>
        <taxon>Fusarium oxysporum species complex</taxon>
    </lineage>
</organism>
<feature type="compositionally biased region" description="Acidic residues" evidence="2">
    <location>
        <begin position="281"/>
        <end position="302"/>
    </location>
</feature>
<evidence type="ECO:0000313" key="4">
    <source>
        <dbReference type="EMBL" id="EXA34072.1"/>
    </source>
</evidence>
<proteinExistence type="predicted"/>
<dbReference type="PANTHER" id="PTHR10039">
    <property type="entry name" value="AMELOGENIN"/>
    <property type="match status" value="1"/>
</dbReference>
<protein>
    <recommendedName>
        <fullName evidence="3">NACHT domain-containing protein</fullName>
    </recommendedName>
</protein>
<dbReference type="InterPro" id="IPR056884">
    <property type="entry name" value="NPHP3-like_N"/>
</dbReference>
<dbReference type="Pfam" id="PF24883">
    <property type="entry name" value="NPHP3_N"/>
    <property type="match status" value="1"/>
</dbReference>
<dbReference type="InterPro" id="IPR027417">
    <property type="entry name" value="P-loop_NTPase"/>
</dbReference>
<dbReference type="Pfam" id="PF25053">
    <property type="entry name" value="DUF7791"/>
    <property type="match status" value="1"/>
</dbReference>
<dbReference type="Proteomes" id="UP000030751">
    <property type="component" value="Unassembled WGS sequence"/>
</dbReference>
<sequence length="1178" mass="134217">MLTGFEALGAASAVLQVISFASDLAVACKNAYDGATTSQDDLQRYAGRMSEAVDCVHTRCEKMSNANSKFASPKLQTIAKECKDAADKLEAEVQYVTSLQAKGDIVKSLRKAFRVSRHQKKLQALQESLSMYQQVIKTELVSHLCSQSDAIYFQQDASFGKLDTDIQFLINQLAQGITDVKDLVKREHAAMRNAITQESARAEAAINSHTDSQVLKLRTTSETKRKCEVFLQSLKAPLMNQRYNEVMDSRDASFNQVFASYEDMKTMYHCDPESDGSIKDDDSEDDNPEDDDSADDYASEDDGNAKGHEISETASNSDHNSLVKNIHRSWASFNSWLQSDDKLFYIQGKPGSGKSTLVKFILDQEQTNDLVQRWSPDATILSYFFWKIGSEEQKSIKGLWCSLLYQRLQDQQKLILSILQRFNHLSCHSEYHDWAMKDLKTVWDYLANMDNRHLCIFVDGLDEIRNEDGFSKLLESIDTISMFPEIKMCVSTRPEARIIRWLKTKKAAGILLEDLTRYDMLVFVQKKSREISPNSQVSSETSRNLRWKLVDKAQGVFLWLYLATRSVIDGIENMDSENMLFARLNALPGDLENLYIDLWQRMNAKNPVYLETARRYFRYVLQDPGLINMTIGQDEIVFSQPLIVQIACAENLELQEKLLKGTGTIGLTEILRRCEDITASIHNRCAGLLEVHLEEQYHRIYEKLENNSNAFGEVEFIHRTAHDFLTDTEAGRGILGCGPLSDFSLQTQLLNGLICTAIVLASELKPSYTRHGIIMQITDFAKRWGNEGLQVATKMLDIVRPLYDRKFIRIYRDLWVPSGPFFSQLTDDDLFDDFVISRLATETSTDLATSVLREGWAPGFEIKSFKRLSKRLFFALIKLGAVPHQYGEFYDWQLEPFARKGTAFINLLTSFIISTKRPEPKHGILIDAELHRKELLETLEIAIYMATTCQNLNAVVPLFSFILGTGPMMMGRLQQRIHGLGEPTSDDTFILFEVNIQFFLLYLLSKIGGNLADCVLAAPQAQDVLSRIDSPLVKIRYFWLPLTKKDKHEQKISSQRTFQRILSPEPLLRRDIEQLFDVDFEGLSQDSRVPHENKTDLYTITQYTKDVETEEVNVEDMMTSLAAENLGFCTHEEAGITPPYEYLRNARERNQMAWRSFPLALGRLEAAAATKEGIEGYE</sequence>
<evidence type="ECO:0000256" key="1">
    <source>
        <dbReference type="ARBA" id="ARBA00022737"/>
    </source>
</evidence>
<dbReference type="SUPFAM" id="SSF52540">
    <property type="entry name" value="P-loop containing nucleoside triphosphate hydrolases"/>
    <property type="match status" value="1"/>
</dbReference>
<dbReference type="OrthoDB" id="5086500at2759"/>
<dbReference type="InterPro" id="IPR007111">
    <property type="entry name" value="NACHT_NTPase"/>
</dbReference>
<name>W9NVR1_FUSOX</name>